<reference evidence="1" key="1">
    <citation type="submission" date="2018-02" db="EMBL/GenBank/DDBJ databases">
        <title>Rhizophora mucronata_Transcriptome.</title>
        <authorList>
            <person name="Meera S.P."/>
            <person name="Sreeshan A."/>
            <person name="Augustine A."/>
        </authorList>
    </citation>
    <scope>NUCLEOTIDE SEQUENCE</scope>
    <source>
        <tissue evidence="1">Leaf</tissue>
    </source>
</reference>
<name>A0A2P2MX22_RHIMU</name>
<protein>
    <submittedName>
        <fullName evidence="1">Uncharacterized protein</fullName>
    </submittedName>
</protein>
<dbReference type="AlphaFoldDB" id="A0A2P2MX22"/>
<organism evidence="1">
    <name type="scientific">Rhizophora mucronata</name>
    <name type="common">Asiatic mangrove</name>
    <dbReference type="NCBI Taxonomy" id="61149"/>
    <lineage>
        <taxon>Eukaryota</taxon>
        <taxon>Viridiplantae</taxon>
        <taxon>Streptophyta</taxon>
        <taxon>Embryophyta</taxon>
        <taxon>Tracheophyta</taxon>
        <taxon>Spermatophyta</taxon>
        <taxon>Magnoliopsida</taxon>
        <taxon>eudicotyledons</taxon>
        <taxon>Gunneridae</taxon>
        <taxon>Pentapetalae</taxon>
        <taxon>rosids</taxon>
        <taxon>fabids</taxon>
        <taxon>Malpighiales</taxon>
        <taxon>Rhizophoraceae</taxon>
        <taxon>Rhizophora</taxon>
    </lineage>
</organism>
<evidence type="ECO:0000313" key="1">
    <source>
        <dbReference type="EMBL" id="MBX34774.1"/>
    </source>
</evidence>
<accession>A0A2P2MX22</accession>
<sequence>MEKWRDLGDSCINKSFNASFCVIKSLQLTCSIITRIHRVDHVSLMPGIIKVASSGGKSLTCAICR</sequence>
<proteinExistence type="predicted"/>
<dbReference type="EMBL" id="GGEC01054290">
    <property type="protein sequence ID" value="MBX34774.1"/>
    <property type="molecule type" value="Transcribed_RNA"/>
</dbReference>